<dbReference type="EMBL" id="GGEC01073680">
    <property type="protein sequence ID" value="MBX54164.1"/>
    <property type="molecule type" value="Transcribed_RNA"/>
</dbReference>
<sequence>MQFRITYQKCHILTASPGVNRKK</sequence>
<proteinExistence type="predicted"/>
<name>A0A2P2PHA4_RHIMU</name>
<evidence type="ECO:0000313" key="1">
    <source>
        <dbReference type="EMBL" id="MBX54164.1"/>
    </source>
</evidence>
<reference evidence="1" key="1">
    <citation type="submission" date="2018-02" db="EMBL/GenBank/DDBJ databases">
        <title>Rhizophora mucronata_Transcriptome.</title>
        <authorList>
            <person name="Meera S.P."/>
            <person name="Sreeshan A."/>
            <person name="Augustine A."/>
        </authorList>
    </citation>
    <scope>NUCLEOTIDE SEQUENCE</scope>
    <source>
        <tissue evidence="1">Leaf</tissue>
    </source>
</reference>
<protein>
    <submittedName>
        <fullName evidence="1">Uncharacterized protein</fullName>
    </submittedName>
</protein>
<dbReference type="AlphaFoldDB" id="A0A2P2PHA4"/>
<organism evidence="1">
    <name type="scientific">Rhizophora mucronata</name>
    <name type="common">Asiatic mangrove</name>
    <dbReference type="NCBI Taxonomy" id="61149"/>
    <lineage>
        <taxon>Eukaryota</taxon>
        <taxon>Viridiplantae</taxon>
        <taxon>Streptophyta</taxon>
        <taxon>Embryophyta</taxon>
        <taxon>Tracheophyta</taxon>
        <taxon>Spermatophyta</taxon>
        <taxon>Magnoliopsida</taxon>
        <taxon>eudicotyledons</taxon>
        <taxon>Gunneridae</taxon>
        <taxon>Pentapetalae</taxon>
        <taxon>rosids</taxon>
        <taxon>fabids</taxon>
        <taxon>Malpighiales</taxon>
        <taxon>Rhizophoraceae</taxon>
        <taxon>Rhizophora</taxon>
    </lineage>
</organism>
<accession>A0A2P2PHA4</accession>